<evidence type="ECO:0000256" key="15">
    <source>
        <dbReference type="PIRSR" id="PIRSR006439-50"/>
    </source>
</evidence>
<comment type="caution">
    <text evidence="17">The sequence shown here is derived from an EMBL/GenBank/DDBJ whole genome shotgun (WGS) entry which is preliminary data.</text>
</comment>
<dbReference type="GO" id="GO:0044281">
    <property type="term" value="P:small molecule metabolic process"/>
    <property type="evidence" value="ECO:0007669"/>
    <property type="project" value="UniProtKB-ARBA"/>
</dbReference>
<dbReference type="PANTHER" id="PTHR43710">
    <property type="entry name" value="2-HYDROXYACYL-COA LYASE"/>
    <property type="match status" value="1"/>
</dbReference>
<keyword evidence="7 14" id="KW-0479">Metal-binding</keyword>
<evidence type="ECO:0000256" key="3">
    <source>
        <dbReference type="ARBA" id="ARBA00012812"/>
    </source>
</evidence>
<evidence type="ECO:0000256" key="1">
    <source>
        <dbReference type="ARBA" id="ARBA00002995"/>
    </source>
</evidence>
<dbReference type="InterPro" id="IPR009014">
    <property type="entry name" value="Transketo_C/PFOR_II"/>
</dbReference>
<dbReference type="SUPFAM" id="SSF52922">
    <property type="entry name" value="TK C-terminal domain-like"/>
    <property type="match status" value="1"/>
</dbReference>
<dbReference type="GO" id="GO:0030976">
    <property type="term" value="F:thiamine pyrophosphate binding"/>
    <property type="evidence" value="ECO:0007669"/>
    <property type="project" value="InterPro"/>
</dbReference>
<evidence type="ECO:0000256" key="9">
    <source>
        <dbReference type="ARBA" id="ARBA00023002"/>
    </source>
</evidence>
<sequence length="589" mass="64276">MDKTILSGNEAFARGAFEAGVKVASAYPGTPSTEILENIARSYPSIDSSWAPNEKVSLEVAIGASFGGARALCTMKHVGVNVAADPLFTLSYTGVRGGLVLIVADDPELHSSQNEQDSRHYARFAKVPMFEPADSEEARAFTRLAFEASEKFDTPIMVRSTTRISHSKSIVHPEAPVEGLPEPSLVRDPAKLVMLPGNARKRHYFVEERLEKMAEWSCTQPFNRIEEGKSDVGVITSGVAYQYAKEVLPEAQMLKLGLVHPLPKNLIREFAARCKTLYVIEELDPFIEEQVRAMGIEVHGKDLLPICGELTPGRVAAGLHKKEIPQGFTPTETLPQRPPNMCPGCPHRGVFYQLNRLKAYVTGDIGCYTLGFMPPLSAMDTCVCMGASIGNATGISKVLPAEDKQKVVAVIGDSTFLHTGINGLIDMVYNGSTATVIILDNSTTGMTGRQDHPGTGYSLKGDPSYQVDLEALCRSVGVKHVYTIDPYGLDETRDLIKREMERPEVSVIITRRACMLHKRDLIQRKPPLFVDAEKCTACKACLKLGCPAIKWNPSAGTKGQAQIDKLVCVGCEVCMQVCKFGAFGVCHEE</sequence>
<feature type="binding site" evidence="15">
    <location>
        <position position="541"/>
    </location>
    <ligand>
        <name>[4Fe-4S] cluster</name>
        <dbReference type="ChEBI" id="CHEBI:49883"/>
        <label>1</label>
    </ligand>
</feature>
<dbReference type="EC" id="1.2.7.8" evidence="3 14"/>
<evidence type="ECO:0000256" key="6">
    <source>
        <dbReference type="ARBA" id="ARBA00022485"/>
    </source>
</evidence>
<dbReference type="InterPro" id="IPR002880">
    <property type="entry name" value="Pyrv_Fd/Flavodoxin_OxRdtase_N"/>
</dbReference>
<protein>
    <recommendedName>
        <fullName evidence="4 14">Indolepyruvate oxidoreductase subunit IorA</fullName>
        <shortName evidence="14">IOR</shortName>
        <ecNumber evidence="3 14">1.2.7.8</ecNumber>
    </recommendedName>
    <alternativeName>
        <fullName evidence="12 14">Indolepyruvate ferredoxin oxidoreductase subunit alpha</fullName>
    </alternativeName>
</protein>
<accession>A0A0C2HK46</accession>
<dbReference type="InterPro" id="IPR029061">
    <property type="entry name" value="THDP-binding"/>
</dbReference>
<keyword evidence="10 14" id="KW-0408">Iron</keyword>
<keyword evidence="17" id="KW-0670">Pyruvate</keyword>
<evidence type="ECO:0000256" key="10">
    <source>
        <dbReference type="ARBA" id="ARBA00023004"/>
    </source>
</evidence>
<dbReference type="FunFam" id="3.40.50.970:FF:000039">
    <property type="entry name" value="Indolepyruvate oxidoreductase subunit IorA"/>
    <property type="match status" value="1"/>
</dbReference>
<dbReference type="PROSITE" id="PS51379">
    <property type="entry name" value="4FE4S_FER_2"/>
    <property type="match status" value="2"/>
</dbReference>
<organism evidence="17 18">
    <name type="scientific">Geoalkalibacter ferrihydriticus DSM 17813</name>
    <dbReference type="NCBI Taxonomy" id="1121915"/>
    <lineage>
        <taxon>Bacteria</taxon>
        <taxon>Pseudomonadati</taxon>
        <taxon>Thermodesulfobacteriota</taxon>
        <taxon>Desulfuromonadia</taxon>
        <taxon>Desulfuromonadales</taxon>
        <taxon>Geoalkalibacteraceae</taxon>
        <taxon>Geoalkalibacter</taxon>
    </lineage>
</organism>
<name>A0A0C2HK46_9BACT</name>
<evidence type="ECO:0000256" key="11">
    <source>
        <dbReference type="ARBA" id="ARBA00023014"/>
    </source>
</evidence>
<evidence type="ECO:0000313" key="17">
    <source>
        <dbReference type="EMBL" id="KIH77446.1"/>
    </source>
</evidence>
<dbReference type="AlphaFoldDB" id="A0A0C2HK46"/>
<dbReference type="InterPro" id="IPR045025">
    <property type="entry name" value="HACL1-like"/>
</dbReference>
<dbReference type="SUPFAM" id="SSF52518">
    <property type="entry name" value="Thiamin diphosphate-binding fold (THDP-binding)"/>
    <property type="match status" value="2"/>
</dbReference>
<dbReference type="Gene3D" id="3.40.50.970">
    <property type="match status" value="2"/>
</dbReference>
<keyword evidence="5 14" id="KW-0813">Transport</keyword>
<gene>
    <name evidence="17" type="ORF">GFER_01575</name>
</gene>
<dbReference type="Proteomes" id="UP000035068">
    <property type="component" value="Unassembled WGS sequence"/>
</dbReference>
<dbReference type="PIRSF" id="PIRSF006439">
    <property type="entry name" value="Indolepyruvate_ferr_oxidored"/>
    <property type="match status" value="1"/>
</dbReference>
<evidence type="ECO:0000256" key="5">
    <source>
        <dbReference type="ARBA" id="ARBA00022448"/>
    </source>
</evidence>
<feature type="binding site" evidence="15">
    <location>
        <position position="568"/>
    </location>
    <ligand>
        <name>[4Fe-4S] cluster</name>
        <dbReference type="ChEBI" id="CHEBI:49883"/>
        <label>2</label>
    </ligand>
</feature>
<evidence type="ECO:0000256" key="7">
    <source>
        <dbReference type="ARBA" id="ARBA00022723"/>
    </source>
</evidence>
<evidence type="ECO:0000256" key="13">
    <source>
        <dbReference type="ARBA" id="ARBA00048332"/>
    </source>
</evidence>
<feature type="domain" description="4Fe-4S ferredoxin-type" evidence="16">
    <location>
        <begin position="559"/>
        <end position="588"/>
    </location>
</feature>
<comment type="function">
    <text evidence="1 14">Catalyzes the ferredoxin-dependent oxidative decarboxylation of arylpyruvates.</text>
</comment>
<dbReference type="CDD" id="cd02008">
    <property type="entry name" value="TPP_IOR_alpha"/>
    <property type="match status" value="1"/>
</dbReference>
<dbReference type="InterPro" id="IPR017896">
    <property type="entry name" value="4Fe4S_Fe-S-bd"/>
</dbReference>
<dbReference type="InterPro" id="IPR017721">
    <property type="entry name" value="IorA"/>
</dbReference>
<dbReference type="Pfam" id="PF02775">
    <property type="entry name" value="TPP_enzyme_C"/>
    <property type="match status" value="1"/>
</dbReference>
<dbReference type="GO" id="GO:0046872">
    <property type="term" value="F:metal ion binding"/>
    <property type="evidence" value="ECO:0007669"/>
    <property type="project" value="UniProtKB-UniRule"/>
</dbReference>
<feature type="binding site" evidence="15">
    <location>
        <position position="574"/>
    </location>
    <ligand>
        <name>[4Fe-4S] cluster</name>
        <dbReference type="ChEBI" id="CHEBI:49883"/>
        <label>2</label>
    </ligand>
</feature>
<evidence type="ECO:0000256" key="14">
    <source>
        <dbReference type="PIRNR" id="PIRNR006439"/>
    </source>
</evidence>
<keyword evidence="9 14" id="KW-0560">Oxidoreductase</keyword>
<evidence type="ECO:0000256" key="8">
    <source>
        <dbReference type="ARBA" id="ARBA00022982"/>
    </source>
</evidence>
<feature type="binding site" evidence="15">
    <location>
        <position position="571"/>
    </location>
    <ligand>
        <name>[4Fe-4S] cluster</name>
        <dbReference type="ChEBI" id="CHEBI:49883"/>
        <label>2</label>
    </ligand>
</feature>
<comment type="subunit">
    <text evidence="2">Heterodimer of the IorA and IorB subunits.</text>
</comment>
<keyword evidence="11 14" id="KW-0411">Iron-sulfur</keyword>
<evidence type="ECO:0000259" key="16">
    <source>
        <dbReference type="PROSITE" id="PS51379"/>
    </source>
</evidence>
<keyword evidence="8 14" id="KW-0249">Electron transport</keyword>
<evidence type="ECO:0000256" key="2">
    <source>
        <dbReference type="ARBA" id="ARBA00011238"/>
    </source>
</evidence>
<evidence type="ECO:0000313" key="18">
    <source>
        <dbReference type="Proteomes" id="UP000035068"/>
    </source>
</evidence>
<evidence type="ECO:0000256" key="4">
    <source>
        <dbReference type="ARBA" id="ARBA00017710"/>
    </source>
</evidence>
<dbReference type="Pfam" id="PF01855">
    <property type="entry name" value="POR_N"/>
    <property type="match status" value="1"/>
</dbReference>
<dbReference type="EMBL" id="JWJD01000001">
    <property type="protein sequence ID" value="KIH77446.1"/>
    <property type="molecule type" value="Genomic_DNA"/>
</dbReference>
<dbReference type="CDD" id="cd07034">
    <property type="entry name" value="TPP_PYR_PFOR_IOR-alpha_like"/>
    <property type="match status" value="1"/>
</dbReference>
<comment type="catalytic activity">
    <reaction evidence="13 14">
        <text>indole-3-pyruvate + 2 oxidized [2Fe-2S]-[ferredoxin] + CoA = (indol-3-yl)acetyl-CoA + 2 reduced [2Fe-2S]-[ferredoxin] + CO2 + H(+)</text>
        <dbReference type="Rhea" id="RHEA:12645"/>
        <dbReference type="Rhea" id="RHEA-COMP:10000"/>
        <dbReference type="Rhea" id="RHEA-COMP:10001"/>
        <dbReference type="ChEBI" id="CHEBI:15378"/>
        <dbReference type="ChEBI" id="CHEBI:16526"/>
        <dbReference type="ChEBI" id="CHEBI:17640"/>
        <dbReference type="ChEBI" id="CHEBI:33737"/>
        <dbReference type="ChEBI" id="CHEBI:33738"/>
        <dbReference type="ChEBI" id="CHEBI:57271"/>
        <dbReference type="ChEBI" id="CHEBI:57287"/>
        <dbReference type="EC" id="1.2.7.8"/>
    </reaction>
</comment>
<dbReference type="RefSeq" id="WP_040095451.1">
    <property type="nucleotide sequence ID" value="NZ_JWJD01000001.1"/>
</dbReference>
<feature type="binding site" evidence="15">
    <location>
        <position position="546"/>
    </location>
    <ligand>
        <name>[4Fe-4S] cluster</name>
        <dbReference type="ChEBI" id="CHEBI:49883"/>
        <label>2</label>
    </ligand>
</feature>
<evidence type="ECO:0000256" key="12">
    <source>
        <dbReference type="ARBA" id="ARBA00030514"/>
    </source>
</evidence>
<dbReference type="PANTHER" id="PTHR43710:SF5">
    <property type="entry name" value="INDOLEPYRUVATE FERREDOXIN OXIDOREDUCTASE ALPHA SUBUNIT"/>
    <property type="match status" value="1"/>
</dbReference>
<keyword evidence="18" id="KW-1185">Reference proteome</keyword>
<comment type="cofactor">
    <cofactor evidence="14 15">
        <name>[4Fe-4S] cluster</name>
        <dbReference type="ChEBI" id="CHEBI:49883"/>
    </cofactor>
    <text evidence="14 15">Binds 2 [4Fe-4S] clusters. In this family the first cluster has a non-standard and varying [4Fe-4S] binding motif CX(2)CX(2)CX(4-5)CP.</text>
</comment>
<dbReference type="InterPro" id="IPR011766">
    <property type="entry name" value="TPP_enzyme_TPP-bd"/>
</dbReference>
<reference evidence="17 18" key="1">
    <citation type="submission" date="2014-12" db="EMBL/GenBank/DDBJ databases">
        <title>Genomes of Geoalkalibacter ferrihydriticus and Geoalkalibacter subterraneus, two haloalkaliphilic metal-reducing members of the Geobacteraceae.</title>
        <authorList>
            <person name="Badalamenti J.P."/>
            <person name="Torres C.I."/>
            <person name="Krajmalnik-Brown R."/>
            <person name="Bond D.R."/>
        </authorList>
    </citation>
    <scope>NUCLEOTIDE SEQUENCE [LARGE SCALE GENOMIC DNA]</scope>
    <source>
        <strain evidence="17 18">DSM 17813</strain>
    </source>
</reference>
<feature type="binding site" evidence="15">
    <location>
        <position position="578"/>
    </location>
    <ligand>
        <name>[4Fe-4S] cluster</name>
        <dbReference type="ChEBI" id="CHEBI:49883"/>
        <label>1</label>
    </ligand>
</feature>
<dbReference type="Gene3D" id="3.30.70.20">
    <property type="match status" value="1"/>
</dbReference>
<dbReference type="GO" id="GO:0051539">
    <property type="term" value="F:4 iron, 4 sulfur cluster binding"/>
    <property type="evidence" value="ECO:0007669"/>
    <property type="project" value="UniProtKB-UniRule"/>
</dbReference>
<dbReference type="NCBIfam" id="TIGR03336">
    <property type="entry name" value="IOR_alpha"/>
    <property type="match status" value="1"/>
</dbReference>
<proteinExistence type="predicted"/>
<keyword evidence="6 14" id="KW-0004">4Fe-4S</keyword>
<feature type="domain" description="4Fe-4S ferredoxin-type" evidence="16">
    <location>
        <begin position="526"/>
        <end position="554"/>
    </location>
</feature>
<feature type="binding site" evidence="15">
    <location>
        <position position="535"/>
    </location>
    <ligand>
        <name>[4Fe-4S] cluster</name>
        <dbReference type="ChEBI" id="CHEBI:49883"/>
        <label>1</label>
    </ligand>
</feature>
<feature type="binding site" evidence="15">
    <location>
        <position position="538"/>
    </location>
    <ligand>
        <name>[4Fe-4S] cluster</name>
        <dbReference type="ChEBI" id="CHEBI:49883"/>
        <label>1</label>
    </ligand>
</feature>
<dbReference type="GO" id="GO:0043805">
    <property type="term" value="F:indolepyruvate ferredoxin oxidoreductase activity"/>
    <property type="evidence" value="ECO:0007669"/>
    <property type="project" value="UniProtKB-UniRule"/>
</dbReference>